<accession>A0A015SVT5</accession>
<proteinExistence type="predicted"/>
<dbReference type="AlphaFoldDB" id="A0A015SVT5"/>
<evidence type="ECO:0000313" key="2">
    <source>
        <dbReference type="Proteomes" id="UP000020529"/>
    </source>
</evidence>
<sequence length="39" mass="4462">MLKMNMTNIAELYHSGNCIHFSYRGRKSNKTSNNGALMK</sequence>
<reference evidence="1 2" key="1">
    <citation type="submission" date="2014-02" db="EMBL/GenBank/DDBJ databases">
        <authorList>
            <person name="Sears C."/>
            <person name="Carroll K."/>
            <person name="Sack B.R."/>
            <person name="Qadri F."/>
            <person name="Myers L.L."/>
            <person name="Chung G.-T."/>
            <person name="Escheverria P."/>
            <person name="Fraser C.M."/>
            <person name="Sadzewicz L."/>
            <person name="Shefchek K.A."/>
            <person name="Tallon L."/>
            <person name="Das S.P."/>
            <person name="Daugherty S."/>
            <person name="Mongodin E.F."/>
        </authorList>
    </citation>
    <scope>NUCLEOTIDE SEQUENCE [LARGE SCALE GENOMIC DNA]</scope>
    <source>
        <strain evidence="2">3988T(B)14</strain>
    </source>
</reference>
<evidence type="ECO:0000313" key="1">
    <source>
        <dbReference type="EMBL" id="EXY74382.1"/>
    </source>
</evidence>
<protein>
    <submittedName>
        <fullName evidence="1">Uncharacterized protein</fullName>
    </submittedName>
</protein>
<name>A0A015SVT5_BACFG</name>
<comment type="caution">
    <text evidence="1">The sequence shown here is derived from an EMBL/GenBank/DDBJ whole genome shotgun (WGS) entry which is preliminary data.</text>
</comment>
<gene>
    <name evidence="1" type="ORF">M124_1808</name>
</gene>
<dbReference type="Proteomes" id="UP000020529">
    <property type="component" value="Unassembled WGS sequence"/>
</dbReference>
<dbReference type="EMBL" id="JGCY01000291">
    <property type="protein sequence ID" value="EXY74382.1"/>
    <property type="molecule type" value="Genomic_DNA"/>
</dbReference>
<organism evidence="1 2">
    <name type="scientific">Bacteroides fragilis str. 3988T(B)14</name>
    <dbReference type="NCBI Taxonomy" id="1339315"/>
    <lineage>
        <taxon>Bacteria</taxon>
        <taxon>Pseudomonadati</taxon>
        <taxon>Bacteroidota</taxon>
        <taxon>Bacteroidia</taxon>
        <taxon>Bacteroidales</taxon>
        <taxon>Bacteroidaceae</taxon>
        <taxon>Bacteroides</taxon>
    </lineage>
</organism>